<accession>X1PLT1</accession>
<dbReference type="InterPro" id="IPR000600">
    <property type="entry name" value="ROK"/>
</dbReference>
<dbReference type="EMBL" id="BARV01027986">
    <property type="protein sequence ID" value="GAI43456.1"/>
    <property type="molecule type" value="Genomic_DNA"/>
</dbReference>
<dbReference type="AlphaFoldDB" id="X1PLT1"/>
<dbReference type="PANTHER" id="PTHR18964:SF149">
    <property type="entry name" value="BIFUNCTIONAL UDP-N-ACETYLGLUCOSAMINE 2-EPIMERASE_N-ACETYLMANNOSAMINE KINASE"/>
    <property type="match status" value="1"/>
</dbReference>
<gene>
    <name evidence="1" type="ORF">S06H3_44914</name>
</gene>
<protein>
    <recommendedName>
        <fullName evidence="2">ROK family protein</fullName>
    </recommendedName>
</protein>
<dbReference type="PANTHER" id="PTHR18964">
    <property type="entry name" value="ROK (REPRESSOR, ORF, KINASE) FAMILY"/>
    <property type="match status" value="1"/>
</dbReference>
<reference evidence="1" key="1">
    <citation type="journal article" date="2014" name="Front. Microbiol.">
        <title>High frequency of phylogenetically diverse reductive dehalogenase-homologous genes in deep subseafloor sedimentary metagenomes.</title>
        <authorList>
            <person name="Kawai M."/>
            <person name="Futagami T."/>
            <person name="Toyoda A."/>
            <person name="Takaki Y."/>
            <person name="Nishi S."/>
            <person name="Hori S."/>
            <person name="Arai W."/>
            <person name="Tsubouchi T."/>
            <person name="Morono Y."/>
            <person name="Uchiyama I."/>
            <person name="Ito T."/>
            <person name="Fujiyama A."/>
            <person name="Inagaki F."/>
            <person name="Takami H."/>
        </authorList>
    </citation>
    <scope>NUCLEOTIDE SEQUENCE</scope>
    <source>
        <strain evidence="1">Expedition CK06-06</strain>
    </source>
</reference>
<evidence type="ECO:0000313" key="1">
    <source>
        <dbReference type="EMBL" id="GAI43456.1"/>
    </source>
</evidence>
<dbReference type="InterPro" id="IPR043129">
    <property type="entry name" value="ATPase_NBD"/>
</dbReference>
<dbReference type="Gene3D" id="3.30.420.40">
    <property type="match status" value="2"/>
</dbReference>
<name>X1PLT1_9ZZZZ</name>
<organism evidence="1">
    <name type="scientific">marine sediment metagenome</name>
    <dbReference type="NCBI Taxonomy" id="412755"/>
    <lineage>
        <taxon>unclassified sequences</taxon>
        <taxon>metagenomes</taxon>
        <taxon>ecological metagenomes</taxon>
    </lineage>
</organism>
<sequence>MMKNFIGIDIGGTTIIFALLKKRKVVKTKKINTPKSKKGLIKVLIENIGELKGDLKIKGIGIAVAGVLDKKREKILNSPNLKYLNNFPLAKVLKRKLQLKVIMENDANCFALGEAILGAGRGKKMVFGITLGSGIGGGIVIDSEIYQGALGGAGEIGHTTIKFDGIKSKCGNFGCFEEYCGKRFFQRKK</sequence>
<dbReference type="InterPro" id="IPR049874">
    <property type="entry name" value="ROK_cs"/>
</dbReference>
<comment type="caution">
    <text evidence="1">The sequence shown here is derived from an EMBL/GenBank/DDBJ whole genome shotgun (WGS) entry which is preliminary data.</text>
</comment>
<dbReference type="Pfam" id="PF00480">
    <property type="entry name" value="ROK"/>
    <property type="match status" value="1"/>
</dbReference>
<proteinExistence type="predicted"/>
<feature type="non-terminal residue" evidence="1">
    <location>
        <position position="189"/>
    </location>
</feature>
<dbReference type="PROSITE" id="PS01125">
    <property type="entry name" value="ROK"/>
    <property type="match status" value="1"/>
</dbReference>
<evidence type="ECO:0008006" key="2">
    <source>
        <dbReference type="Google" id="ProtNLM"/>
    </source>
</evidence>
<dbReference type="CDD" id="cd23763">
    <property type="entry name" value="ASKHA_ATPase_ROK"/>
    <property type="match status" value="1"/>
</dbReference>
<dbReference type="SUPFAM" id="SSF53067">
    <property type="entry name" value="Actin-like ATPase domain"/>
    <property type="match status" value="1"/>
</dbReference>